<dbReference type="EMBL" id="KL662127">
    <property type="protein sequence ID" value="KFM26176.1"/>
    <property type="molecule type" value="Genomic_DNA"/>
</dbReference>
<dbReference type="GeneID" id="23616060"/>
<evidence type="ECO:0000313" key="2">
    <source>
        <dbReference type="EMBL" id="KFM26176.1"/>
    </source>
</evidence>
<reference evidence="3" key="4">
    <citation type="submission" date="2018-10" db="EMBL/GenBank/DDBJ databases">
        <authorList>
            <person name="Hovde B."/>
            <person name="Zhang X."/>
        </authorList>
    </citation>
    <scope>NUCLEOTIDE SEQUENCE [LARGE SCALE GENOMIC DNA]</scope>
    <source>
        <strain evidence="3">UTEX 25</strain>
    </source>
</reference>
<dbReference type="Gene3D" id="6.10.250.3440">
    <property type="match status" value="1"/>
</dbReference>
<evidence type="ECO:0000313" key="5">
    <source>
        <dbReference type="Proteomes" id="UP000279271"/>
    </source>
</evidence>
<dbReference type="EMBL" id="GDKF01004907">
    <property type="protein sequence ID" value="JAT73715.1"/>
    <property type="molecule type" value="Transcribed_RNA"/>
</dbReference>
<dbReference type="PANTHER" id="PTHR13359">
    <property type="entry name" value="39S RIBOSOMAL PROTEIN L40, MITOCHONDRIAL"/>
    <property type="match status" value="1"/>
</dbReference>
<dbReference type="Proteomes" id="UP000279271">
    <property type="component" value="Unassembled WGS sequence"/>
</dbReference>
<dbReference type="PANTHER" id="PTHR13359:SF2">
    <property type="entry name" value="LARGE RIBOSOMAL SUBUNIT PROTEIN ML40"/>
    <property type="match status" value="1"/>
</dbReference>
<dbReference type="EMBL" id="QOKY01000135">
    <property type="protein sequence ID" value="RMZ56779.1"/>
    <property type="molecule type" value="Genomic_DNA"/>
</dbReference>
<evidence type="ECO:0000313" key="4">
    <source>
        <dbReference type="Proteomes" id="UP000028924"/>
    </source>
</evidence>
<reference evidence="3" key="5">
    <citation type="submission" date="2018-11" db="EMBL/GenBank/DDBJ databases">
        <title>Characterization of plant carbon substrate utilization by Auxenochlorella protothecoides.</title>
        <authorList>
            <person name="Vogler B.W."/>
            <person name="Starkenburg S.R."/>
            <person name="Sudasinghe N."/>
            <person name="Schambach J.Y."/>
            <person name="Rollin J.A."/>
            <person name="Pattathil S."/>
            <person name="Barry A.N."/>
        </authorList>
    </citation>
    <scope>NUCLEOTIDE SEQUENCE [LARGE SCALE GENOMIC DNA]</scope>
    <source>
        <strain evidence="3">UTEX 25</strain>
    </source>
</reference>
<organism evidence="2 4">
    <name type="scientific">Auxenochlorella protothecoides</name>
    <name type="common">Green microalga</name>
    <name type="synonym">Chlorella protothecoides</name>
    <dbReference type="NCBI Taxonomy" id="3075"/>
    <lineage>
        <taxon>Eukaryota</taxon>
        <taxon>Viridiplantae</taxon>
        <taxon>Chlorophyta</taxon>
        <taxon>core chlorophytes</taxon>
        <taxon>Trebouxiophyceae</taxon>
        <taxon>Chlorellales</taxon>
        <taxon>Chlorellaceae</taxon>
        <taxon>Auxenochlorella</taxon>
    </lineage>
</organism>
<dbReference type="InterPro" id="IPR039145">
    <property type="entry name" value="Ribosomal_mL40_metazoa/plant"/>
</dbReference>
<reference evidence="5" key="3">
    <citation type="journal article" date="2018" name="Algal Res.">
        <title>Characterization of plant carbon substrate utilization by Auxenochlorella protothecoides.</title>
        <authorList>
            <person name="Vogler B.W."/>
            <person name="Starkenburg S.R."/>
            <person name="Sudasinghe N."/>
            <person name="Schambach J.Y."/>
            <person name="Rollin J.A."/>
            <person name="Pattathil S."/>
            <person name="Barry A.N."/>
        </authorList>
    </citation>
    <scope>NUCLEOTIDE SEQUENCE [LARGE SCALE GENOMIC DNA]</scope>
    <source>
        <strain evidence="5">UTEX 25</strain>
    </source>
</reference>
<proteinExistence type="predicted"/>
<gene>
    <name evidence="3" type="ORF">APUTEX25_002868</name>
    <name evidence="2" type="ORF">F751_4669</name>
    <name evidence="1" type="ORF">g.101340</name>
</gene>
<dbReference type="eggNOG" id="ENOG502QTQ1">
    <property type="taxonomic scope" value="Eukaryota"/>
</dbReference>
<dbReference type="OrthoDB" id="64875at2759"/>
<evidence type="ECO:0000313" key="3">
    <source>
        <dbReference type="EMBL" id="RMZ56779.1"/>
    </source>
</evidence>
<accession>A0A087SKC2</accession>
<name>A0A087SKC2_AUXPR</name>
<sequence length="165" mass="18066">MTVSTSCTALGRSITSLARFQLDSAACWSLQQVAHYAKASGGSGGGGHAQRTNRLLKVLEPQQTTAVARSLEELEDARQRSREYSRLKMRQHRAWQADLSGKLKLKQAALAALPDHLRAAAEVPDLSLFPLNRNVWRETPPAEAKVVKAAAHTSRTRNIGTKRQG</sequence>
<dbReference type="AlphaFoldDB" id="A0A087SKC2"/>
<dbReference type="KEGG" id="apro:F751_4669"/>
<protein>
    <submittedName>
        <fullName evidence="2">Uncharacterized protein</fullName>
    </submittedName>
</protein>
<dbReference type="RefSeq" id="XP_011399072.1">
    <property type="nucleotide sequence ID" value="XM_011400770.1"/>
</dbReference>
<dbReference type="STRING" id="3075.A0A087SKC2"/>
<keyword evidence="4" id="KW-1185">Reference proteome</keyword>
<evidence type="ECO:0000313" key="1">
    <source>
        <dbReference type="EMBL" id="JAT73715.1"/>
    </source>
</evidence>
<reference evidence="1" key="2">
    <citation type="submission" date="2015-08" db="EMBL/GenBank/DDBJ databases">
        <authorList>
            <person name="Babu N.S."/>
            <person name="Beckwith C.J."/>
            <person name="Beseler K.G."/>
            <person name="Brison A."/>
            <person name="Carone J.V."/>
            <person name="Caskin T.P."/>
            <person name="Diamond M."/>
            <person name="Durham M.E."/>
            <person name="Foxe J.M."/>
            <person name="Go M."/>
            <person name="Henderson B.A."/>
            <person name="Jones I.B."/>
            <person name="McGettigan J.A."/>
            <person name="Micheletti S.J."/>
            <person name="Nasrallah M.E."/>
            <person name="Ortiz D."/>
            <person name="Piller C.R."/>
            <person name="Privatt S.R."/>
            <person name="Schneider S.L."/>
            <person name="Sharp S."/>
            <person name="Smith T.C."/>
            <person name="Stanton J.D."/>
            <person name="Ullery H.E."/>
            <person name="Wilson R.J."/>
            <person name="Serrano M.G."/>
            <person name="Buck G."/>
            <person name="Lee V."/>
            <person name="Wang Y."/>
            <person name="Carvalho R."/>
            <person name="Voegtly L."/>
            <person name="Shi R."/>
            <person name="Duckworth R."/>
            <person name="Johnson A."/>
            <person name="Loviza R."/>
            <person name="Walstead R."/>
            <person name="Shah Z."/>
            <person name="Kiflezghi M."/>
            <person name="Wade K."/>
            <person name="Ball S.L."/>
            <person name="Bradley K.W."/>
            <person name="Asai D.J."/>
            <person name="Bowman C.A."/>
            <person name="Russell D.A."/>
            <person name="Pope W.H."/>
            <person name="Jacobs-Sera D."/>
            <person name="Hendrix R.W."/>
            <person name="Hatfull G.F."/>
        </authorList>
    </citation>
    <scope>NUCLEOTIDE SEQUENCE</scope>
</reference>
<dbReference type="GO" id="GO:0005762">
    <property type="term" value="C:mitochondrial large ribosomal subunit"/>
    <property type="evidence" value="ECO:0007669"/>
    <property type="project" value="InterPro"/>
</dbReference>
<dbReference type="Proteomes" id="UP000028924">
    <property type="component" value="Unassembled WGS sequence"/>
</dbReference>
<reference evidence="2 4" key="1">
    <citation type="journal article" date="2014" name="BMC Genomics">
        <title>Oil accumulation mechanisms of the oleaginous microalga Chlorella protothecoides revealed through its genome, transcriptomes, and proteomes.</title>
        <authorList>
            <person name="Gao C."/>
            <person name="Wang Y."/>
            <person name="Shen Y."/>
            <person name="Yan D."/>
            <person name="He X."/>
            <person name="Dai J."/>
            <person name="Wu Q."/>
        </authorList>
    </citation>
    <scope>NUCLEOTIDE SEQUENCE [LARGE SCALE GENOMIC DNA]</scope>
    <source>
        <strain evidence="2 4">0710</strain>
    </source>
</reference>